<proteinExistence type="predicted"/>
<keyword evidence="3" id="KW-1185">Reference proteome</keyword>
<evidence type="ECO:0000313" key="3">
    <source>
        <dbReference type="Proteomes" id="UP001057561"/>
    </source>
</evidence>
<evidence type="ECO:0000256" key="1">
    <source>
        <dbReference type="SAM" id="MobiDB-lite"/>
    </source>
</evidence>
<name>A0ABY5LZJ2_9CYAN</name>
<dbReference type="Pfam" id="PF06685">
    <property type="entry name" value="DUF1186"/>
    <property type="match status" value="1"/>
</dbReference>
<dbReference type="EMBL" id="CP099464">
    <property type="protein sequence ID" value="UUO17438.1"/>
    <property type="molecule type" value="Genomic_DNA"/>
</dbReference>
<dbReference type="RefSeq" id="WP_257121979.1">
    <property type="nucleotide sequence ID" value="NZ_CP099464.1"/>
</dbReference>
<feature type="compositionally biased region" description="Basic residues" evidence="1">
    <location>
        <begin position="295"/>
        <end position="314"/>
    </location>
</feature>
<protein>
    <submittedName>
        <fullName evidence="2">DUF1186 family protein</fullName>
    </submittedName>
</protein>
<dbReference type="InterPro" id="IPR010602">
    <property type="entry name" value="DUF1186"/>
</dbReference>
<dbReference type="Proteomes" id="UP001057561">
    <property type="component" value="Chromosome"/>
</dbReference>
<accession>A0ABY5LZJ2</accession>
<gene>
    <name evidence="2" type="ORF">NG743_10875</name>
</gene>
<organism evidence="2 3">
    <name type="scientific">Dolichospermum heterosporum TAC447</name>
    <dbReference type="NCBI Taxonomy" id="747523"/>
    <lineage>
        <taxon>Bacteria</taxon>
        <taxon>Bacillati</taxon>
        <taxon>Cyanobacteriota</taxon>
        <taxon>Cyanophyceae</taxon>
        <taxon>Nostocales</taxon>
        <taxon>Aphanizomenonaceae</taxon>
        <taxon>Dolichospermum</taxon>
        <taxon>Dolichospermum heterosporum</taxon>
    </lineage>
</organism>
<evidence type="ECO:0000313" key="2">
    <source>
        <dbReference type="EMBL" id="UUO17438.1"/>
    </source>
</evidence>
<sequence length="314" mass="36250">MQLEEILSELENNTGVFPRLAVERAIEEQEAITPLLLATLEECKNNLEELFEEEAYILHIYALYLLAQFREAKAYPLIIDFFSIPGDIAVDFSGDVVTEDLARILACVCHGNIEPIKQLIENQEANEYVRDAALQSLVVLVVQGVLPREQVIQYYDELFSTKFANEPDDSFVWTHLVINSTDICPIELKEHIDKLYEQDVIDRWFISQENVHDAIEMGVEAALAKLQKNQRYSWIDDTVSEVECWACFRSNTDNKRDISPMLLENFKSSNKRDVSPIGLERIDGFSRTNIDKAKADKKKKMQKESRRKNRSKKK</sequence>
<feature type="region of interest" description="Disordered" evidence="1">
    <location>
        <begin position="290"/>
        <end position="314"/>
    </location>
</feature>
<reference evidence="2" key="1">
    <citation type="submission" date="2022-06" db="EMBL/GenBank/DDBJ databases">
        <title>Nostosin G and Spiroidesin B from the Cyanobacterium Dolichospermum sp. NIES-1697.</title>
        <authorList>
            <person name="Phan C.-S."/>
            <person name="Mehjabin J.J."/>
            <person name="Anas A.R.J."/>
            <person name="Hayasaka M."/>
            <person name="Onoki R."/>
            <person name="Wang J."/>
            <person name="Umezawa T."/>
            <person name="Washio K."/>
            <person name="Morikawa M."/>
            <person name="Okino T."/>
        </authorList>
    </citation>
    <scope>NUCLEOTIDE SEQUENCE</scope>
    <source>
        <strain evidence="2">NIES-1697</strain>
    </source>
</reference>